<dbReference type="AlphaFoldDB" id="A0A6A6E0H9"/>
<name>A0A6A6E0H9_9PEZI</name>
<gene>
    <name evidence="1" type="ORF">K469DRAFT_739699</name>
</gene>
<reference evidence="1" key="1">
    <citation type="journal article" date="2020" name="Stud. Mycol.">
        <title>101 Dothideomycetes genomes: a test case for predicting lifestyles and emergence of pathogens.</title>
        <authorList>
            <person name="Haridas S."/>
            <person name="Albert R."/>
            <person name="Binder M."/>
            <person name="Bloem J."/>
            <person name="Labutti K."/>
            <person name="Salamov A."/>
            <person name="Andreopoulos B."/>
            <person name="Baker S."/>
            <person name="Barry K."/>
            <person name="Bills G."/>
            <person name="Bluhm B."/>
            <person name="Cannon C."/>
            <person name="Castanera R."/>
            <person name="Culley D."/>
            <person name="Daum C."/>
            <person name="Ezra D."/>
            <person name="Gonzalez J."/>
            <person name="Henrissat B."/>
            <person name="Kuo A."/>
            <person name="Liang C."/>
            <person name="Lipzen A."/>
            <person name="Lutzoni F."/>
            <person name="Magnuson J."/>
            <person name="Mondo S."/>
            <person name="Nolan M."/>
            <person name="Ohm R."/>
            <person name="Pangilinan J."/>
            <person name="Park H.-J."/>
            <person name="Ramirez L."/>
            <person name="Alfaro M."/>
            <person name="Sun H."/>
            <person name="Tritt A."/>
            <person name="Yoshinaga Y."/>
            <person name="Zwiers L.-H."/>
            <person name="Turgeon B."/>
            <person name="Goodwin S."/>
            <person name="Spatafora J."/>
            <person name="Crous P."/>
            <person name="Grigoriev I."/>
        </authorList>
    </citation>
    <scope>NUCLEOTIDE SEQUENCE</scope>
    <source>
        <strain evidence="1">CBS 207.26</strain>
    </source>
</reference>
<proteinExistence type="predicted"/>
<evidence type="ECO:0000313" key="1">
    <source>
        <dbReference type="EMBL" id="KAF2183978.1"/>
    </source>
</evidence>
<sequence>MATMPPLSPAIAAAKISCVKGWIQQLSEPSEGAISSTPCTYTMSTHTASPKRRRCDSDTEVLPTHSVSAAGAASNALVLNEGNTFSPPGSPSRDNIAVLASASPPTITKPSSGLHAPPPRRVRDVMERLEDRLDRGWIPGELRNTARILSDPGVNGEAHARLAYVLRKSRGRDENAWCMDVIKPLVKLAMRLEGEEKFWLQSV</sequence>
<keyword evidence="2" id="KW-1185">Reference proteome</keyword>
<dbReference type="OrthoDB" id="4161186at2759"/>
<dbReference type="Proteomes" id="UP000800200">
    <property type="component" value="Unassembled WGS sequence"/>
</dbReference>
<dbReference type="EMBL" id="ML994640">
    <property type="protein sequence ID" value="KAF2183978.1"/>
    <property type="molecule type" value="Genomic_DNA"/>
</dbReference>
<organism evidence="1 2">
    <name type="scientific">Zopfia rhizophila CBS 207.26</name>
    <dbReference type="NCBI Taxonomy" id="1314779"/>
    <lineage>
        <taxon>Eukaryota</taxon>
        <taxon>Fungi</taxon>
        <taxon>Dikarya</taxon>
        <taxon>Ascomycota</taxon>
        <taxon>Pezizomycotina</taxon>
        <taxon>Dothideomycetes</taxon>
        <taxon>Dothideomycetes incertae sedis</taxon>
        <taxon>Zopfiaceae</taxon>
        <taxon>Zopfia</taxon>
    </lineage>
</organism>
<accession>A0A6A6E0H9</accession>
<protein>
    <submittedName>
        <fullName evidence="1">Uncharacterized protein</fullName>
    </submittedName>
</protein>
<evidence type="ECO:0000313" key="2">
    <source>
        <dbReference type="Proteomes" id="UP000800200"/>
    </source>
</evidence>